<evidence type="ECO:0000256" key="3">
    <source>
        <dbReference type="ARBA" id="ARBA00022614"/>
    </source>
</evidence>
<proteinExistence type="inferred from homology"/>
<dbReference type="Gene3D" id="3.80.10.10">
    <property type="entry name" value="Ribonuclease Inhibitor"/>
    <property type="match status" value="1"/>
</dbReference>
<comment type="subcellular location">
    <subcellularLocation>
        <location evidence="1">Cytoplasm</location>
        <location evidence="1">Cytoskeleton</location>
        <location evidence="1">Cilium axoneme</location>
    </subcellularLocation>
</comment>
<evidence type="ECO:0000256" key="11">
    <source>
        <dbReference type="ARBA" id="ARBA00049760"/>
    </source>
</evidence>
<dbReference type="Pfam" id="PF12799">
    <property type="entry name" value="LRR_4"/>
    <property type="match status" value="1"/>
</dbReference>
<dbReference type="PROSITE" id="PS51450">
    <property type="entry name" value="LRR"/>
    <property type="match status" value="2"/>
</dbReference>
<keyword evidence="13" id="KW-1185">Reference proteome</keyword>
<dbReference type="InterPro" id="IPR032675">
    <property type="entry name" value="LRR_dom_sf"/>
</dbReference>
<keyword evidence="4" id="KW-0493">Microtubule</keyword>
<dbReference type="PANTHER" id="PTHR15454">
    <property type="entry name" value="NISCHARIN RELATED"/>
    <property type="match status" value="1"/>
</dbReference>
<evidence type="ECO:0000256" key="10">
    <source>
        <dbReference type="ARBA" id="ARBA00049659"/>
    </source>
</evidence>
<keyword evidence="3" id="KW-0433">Leucine-rich repeat</keyword>
<evidence type="ECO:0000256" key="5">
    <source>
        <dbReference type="ARBA" id="ARBA00022737"/>
    </source>
</evidence>
<keyword evidence="8" id="KW-0206">Cytoskeleton</keyword>
<reference evidence="12" key="1">
    <citation type="submission" date="2021-03" db="EMBL/GenBank/DDBJ databases">
        <authorList>
            <person name="Tran Van P."/>
        </authorList>
    </citation>
    <scope>NUCLEOTIDE SEQUENCE</scope>
</reference>
<evidence type="ECO:0000256" key="6">
    <source>
        <dbReference type="ARBA" id="ARBA00023017"/>
    </source>
</evidence>
<evidence type="ECO:0000256" key="4">
    <source>
        <dbReference type="ARBA" id="ARBA00022701"/>
    </source>
</evidence>
<gene>
    <name evidence="12" type="ORF">TPAB3V08_LOCUS11911</name>
</gene>
<protein>
    <recommendedName>
        <fullName evidence="11">Dynein axonemal light chain 1</fullName>
    </recommendedName>
</protein>
<comment type="similarity">
    <text evidence="10">Belongs to the dynein light chain LC1-type family.</text>
</comment>
<dbReference type="Proteomes" id="UP001153148">
    <property type="component" value="Unassembled WGS sequence"/>
</dbReference>
<evidence type="ECO:0000256" key="2">
    <source>
        <dbReference type="ARBA" id="ARBA00022490"/>
    </source>
</evidence>
<dbReference type="InterPro" id="IPR025875">
    <property type="entry name" value="Leu-rich_rpt_4"/>
</dbReference>
<keyword evidence="7" id="KW-0505">Motor protein</keyword>
<evidence type="ECO:0000256" key="8">
    <source>
        <dbReference type="ARBA" id="ARBA00023212"/>
    </source>
</evidence>
<keyword evidence="6" id="KW-0243">Dynein</keyword>
<comment type="caution">
    <text evidence="12">The sequence shown here is derived from an EMBL/GenBank/DDBJ whole genome shotgun (WGS) entry which is preliminary data.</text>
</comment>
<evidence type="ECO:0000256" key="1">
    <source>
        <dbReference type="ARBA" id="ARBA00004430"/>
    </source>
</evidence>
<feature type="non-terminal residue" evidence="12">
    <location>
        <position position="1"/>
    </location>
</feature>
<keyword evidence="9" id="KW-0966">Cell projection</keyword>
<organism evidence="12 13">
    <name type="scientific">Timema podura</name>
    <name type="common">Walking stick</name>
    <dbReference type="NCBI Taxonomy" id="61482"/>
    <lineage>
        <taxon>Eukaryota</taxon>
        <taxon>Metazoa</taxon>
        <taxon>Ecdysozoa</taxon>
        <taxon>Arthropoda</taxon>
        <taxon>Hexapoda</taxon>
        <taxon>Insecta</taxon>
        <taxon>Pterygota</taxon>
        <taxon>Neoptera</taxon>
        <taxon>Polyneoptera</taxon>
        <taxon>Phasmatodea</taxon>
        <taxon>Timematodea</taxon>
        <taxon>Timematoidea</taxon>
        <taxon>Timematidae</taxon>
        <taxon>Timema</taxon>
    </lineage>
</organism>
<dbReference type="InterPro" id="IPR001611">
    <property type="entry name" value="Leu-rich_rpt"/>
</dbReference>
<accession>A0ABN7PB52</accession>
<dbReference type="PANTHER" id="PTHR15454:SF73">
    <property type="entry name" value="DYNEIN AXONEMAL LIGHT CHAIN 1"/>
    <property type="match status" value="1"/>
</dbReference>
<dbReference type="SUPFAM" id="SSF52058">
    <property type="entry name" value="L domain-like"/>
    <property type="match status" value="1"/>
</dbReference>
<evidence type="ECO:0000256" key="9">
    <source>
        <dbReference type="ARBA" id="ARBA00023273"/>
    </source>
</evidence>
<evidence type="ECO:0000313" key="13">
    <source>
        <dbReference type="Proteomes" id="UP001153148"/>
    </source>
</evidence>
<evidence type="ECO:0000313" key="12">
    <source>
        <dbReference type="EMBL" id="CAG2064967.1"/>
    </source>
</evidence>
<evidence type="ECO:0000256" key="7">
    <source>
        <dbReference type="ARBA" id="ARBA00023175"/>
    </source>
</evidence>
<name>A0ABN7PB52_TIMPD</name>
<sequence length="177" mass="20393">GKRKEAIGETLEELWLSYNLIEKIKGVGVLKRLKVLYLSNNIVKDWPEFNKLQEIPNLEDLVFVGNPLSESYDENMWRAEAIKRLPNLKKLDGEPDVVLIKLFPFLPGRVFTSLIERRDCHSEKRVETSEVLLRGGSRIFMRGSRVLSRDQVREVPIKTGLILSPKDLEFNASLFKA</sequence>
<keyword evidence="2" id="KW-0963">Cytoplasm</keyword>
<dbReference type="EMBL" id="CAJPIN010038447">
    <property type="protein sequence ID" value="CAG2064967.1"/>
    <property type="molecule type" value="Genomic_DNA"/>
</dbReference>
<keyword evidence="5" id="KW-0677">Repeat</keyword>